<dbReference type="PANTHER" id="PTHR32309">
    <property type="entry name" value="TYROSINE-PROTEIN KINASE"/>
    <property type="match status" value="1"/>
</dbReference>
<organism evidence="4 5">
    <name type="scientific">Alkalimarinus alittae</name>
    <dbReference type="NCBI Taxonomy" id="2961619"/>
    <lineage>
        <taxon>Bacteria</taxon>
        <taxon>Pseudomonadati</taxon>
        <taxon>Pseudomonadota</taxon>
        <taxon>Gammaproteobacteria</taxon>
        <taxon>Alteromonadales</taxon>
        <taxon>Alteromonadaceae</taxon>
        <taxon>Alkalimarinus</taxon>
    </lineage>
</organism>
<evidence type="ECO:0000256" key="3">
    <source>
        <dbReference type="SAM" id="MobiDB-lite"/>
    </source>
</evidence>
<proteinExistence type="predicted"/>
<dbReference type="InterPro" id="IPR027417">
    <property type="entry name" value="P-loop_NTPase"/>
</dbReference>
<evidence type="ECO:0000256" key="2">
    <source>
        <dbReference type="ARBA" id="ARBA00022840"/>
    </source>
</evidence>
<feature type="compositionally biased region" description="Basic and acidic residues" evidence="3">
    <location>
        <begin position="13"/>
        <end position="33"/>
    </location>
</feature>
<dbReference type="InterPro" id="IPR050445">
    <property type="entry name" value="Bact_polysacc_biosynth/exp"/>
</dbReference>
<keyword evidence="5" id="KW-1185">Reference proteome</keyword>
<sequence length="297" mass="33028">MRKDTDSLDNSEELPKETAEHAKRLVDDPKRSTDNPYEGYEVEGQSDYLERSKVLVPSTMELGTGGVEKYIISKQIAKMDEPRNLSKDDLIEKKIIFPDSPDKVTVNKFRGLRTKILEKSGNNNFALLVASTREGGGSSFVSLNLAAAFAFDSGKTALLIDCNLRQPTLHSRLDLVPDIGLTDFLNDPNMDIASIIYPTGIPRLRFIPAGTRAEYASEYFSSFRMKQFLHALRKRYPDRYIIIDAPDFETSPDSRILSDLCDYSMLVVPHGVVGESEVADVASSLSKDKLLGVVING</sequence>
<dbReference type="EMBL" id="CP100390">
    <property type="protein sequence ID" value="UZE97963.1"/>
    <property type="molecule type" value="Genomic_DNA"/>
</dbReference>
<dbReference type="Gene3D" id="3.40.50.300">
    <property type="entry name" value="P-loop containing nucleotide triphosphate hydrolases"/>
    <property type="match status" value="1"/>
</dbReference>
<dbReference type="SUPFAM" id="SSF52540">
    <property type="entry name" value="P-loop containing nucleoside triphosphate hydrolases"/>
    <property type="match status" value="1"/>
</dbReference>
<dbReference type="InterPro" id="IPR005702">
    <property type="entry name" value="Wzc-like_C"/>
</dbReference>
<protein>
    <submittedName>
        <fullName evidence="4">Polysaccharide biosynthesis protein</fullName>
    </submittedName>
</protein>
<dbReference type="CDD" id="cd05387">
    <property type="entry name" value="BY-kinase"/>
    <property type="match status" value="1"/>
</dbReference>
<dbReference type="Proteomes" id="UP001163739">
    <property type="component" value="Chromosome"/>
</dbReference>
<feature type="region of interest" description="Disordered" evidence="3">
    <location>
        <begin position="1"/>
        <end position="40"/>
    </location>
</feature>
<keyword evidence="2" id="KW-0067">ATP-binding</keyword>
<evidence type="ECO:0000313" key="5">
    <source>
        <dbReference type="Proteomes" id="UP001163739"/>
    </source>
</evidence>
<reference evidence="4" key="1">
    <citation type="submission" date="2022-06" db="EMBL/GenBank/DDBJ databases">
        <title>Alkalimarinus sp. nov., isolated from gut of a Alitta virens.</title>
        <authorList>
            <person name="Yang A.I."/>
            <person name="Shin N.-R."/>
        </authorList>
    </citation>
    <scope>NUCLEOTIDE SEQUENCE</scope>
    <source>
        <strain evidence="4">A2M4</strain>
    </source>
</reference>
<gene>
    <name evidence="4" type="ORF">NKI27_09585</name>
</gene>
<accession>A0ABY6N755</accession>
<keyword evidence="1" id="KW-0547">Nucleotide-binding</keyword>
<evidence type="ECO:0000256" key="1">
    <source>
        <dbReference type="ARBA" id="ARBA00022741"/>
    </source>
</evidence>
<evidence type="ECO:0000313" key="4">
    <source>
        <dbReference type="EMBL" id="UZE97963.1"/>
    </source>
</evidence>
<dbReference type="PANTHER" id="PTHR32309:SF13">
    <property type="entry name" value="FERRIC ENTEROBACTIN TRANSPORT PROTEIN FEPE"/>
    <property type="match status" value="1"/>
</dbReference>
<name>A0ABY6N755_9ALTE</name>
<dbReference type="RefSeq" id="WP_265049436.1">
    <property type="nucleotide sequence ID" value="NZ_CP100390.1"/>
</dbReference>